<dbReference type="RefSeq" id="XP_004360557.1">
    <property type="nucleotide sequence ID" value="XM_004360500.1"/>
</dbReference>
<keyword evidence="6 8" id="KW-0802">TPR repeat</keyword>
<dbReference type="Proteomes" id="UP000007797">
    <property type="component" value="Unassembled WGS sequence"/>
</dbReference>
<keyword evidence="5" id="KW-0677">Repeat</keyword>
<dbReference type="OrthoDB" id="15716at2759"/>
<dbReference type="GeneID" id="14874824"/>
<evidence type="ECO:0000256" key="1">
    <source>
        <dbReference type="ARBA" id="ARBA00004275"/>
    </source>
</evidence>
<comment type="similarity">
    <text evidence="3">Belongs to the peroxisomal targeting signal receptor family.</text>
</comment>
<organism evidence="9 10">
    <name type="scientific">Cavenderia fasciculata</name>
    <name type="common">Slime mold</name>
    <name type="synonym">Dictyostelium fasciculatum</name>
    <dbReference type="NCBI Taxonomy" id="261658"/>
    <lineage>
        <taxon>Eukaryota</taxon>
        <taxon>Amoebozoa</taxon>
        <taxon>Evosea</taxon>
        <taxon>Eumycetozoa</taxon>
        <taxon>Dictyostelia</taxon>
        <taxon>Acytosteliales</taxon>
        <taxon>Cavenderiaceae</taxon>
        <taxon>Cavenderia</taxon>
    </lineage>
</organism>
<keyword evidence="7" id="KW-0576">Peroxisome</keyword>
<evidence type="ECO:0000256" key="8">
    <source>
        <dbReference type="PROSITE-ProRule" id="PRU00339"/>
    </source>
</evidence>
<keyword evidence="4" id="KW-0963">Cytoplasm</keyword>
<dbReference type="OMA" id="KMVFRLM"/>
<evidence type="ECO:0000256" key="5">
    <source>
        <dbReference type="ARBA" id="ARBA00022737"/>
    </source>
</evidence>
<dbReference type="PANTHER" id="PTHR10130:SF0">
    <property type="entry name" value="GH08708P"/>
    <property type="match status" value="1"/>
</dbReference>
<evidence type="ECO:0000256" key="6">
    <source>
        <dbReference type="ARBA" id="ARBA00022803"/>
    </source>
</evidence>
<accession>F4PM03</accession>
<dbReference type="SMART" id="SM00028">
    <property type="entry name" value="TPR"/>
    <property type="match status" value="4"/>
</dbReference>
<dbReference type="InterPro" id="IPR011990">
    <property type="entry name" value="TPR-like_helical_dom_sf"/>
</dbReference>
<evidence type="ECO:0000256" key="4">
    <source>
        <dbReference type="ARBA" id="ARBA00022490"/>
    </source>
</evidence>
<proteinExistence type="inferred from homology"/>
<feature type="repeat" description="TPR" evidence="8">
    <location>
        <begin position="577"/>
        <end position="610"/>
    </location>
</feature>
<dbReference type="Gene3D" id="1.25.40.10">
    <property type="entry name" value="Tetratricopeptide repeat domain"/>
    <property type="match status" value="1"/>
</dbReference>
<dbReference type="Pfam" id="PF13181">
    <property type="entry name" value="TPR_8"/>
    <property type="match status" value="1"/>
</dbReference>
<dbReference type="Pfam" id="PF13432">
    <property type="entry name" value="TPR_16"/>
    <property type="match status" value="1"/>
</dbReference>
<dbReference type="GO" id="GO:0005778">
    <property type="term" value="C:peroxisomal membrane"/>
    <property type="evidence" value="ECO:0007669"/>
    <property type="project" value="TreeGrafter"/>
</dbReference>
<dbReference type="PROSITE" id="PS50005">
    <property type="entry name" value="TPR"/>
    <property type="match status" value="4"/>
</dbReference>
<evidence type="ECO:0000313" key="10">
    <source>
        <dbReference type="Proteomes" id="UP000007797"/>
    </source>
</evidence>
<keyword evidence="10" id="KW-1185">Reference proteome</keyword>
<dbReference type="AlphaFoldDB" id="F4PM03"/>
<dbReference type="KEGG" id="dfa:DFA_04836"/>
<dbReference type="GO" id="GO:0005829">
    <property type="term" value="C:cytosol"/>
    <property type="evidence" value="ECO:0007669"/>
    <property type="project" value="TreeGrafter"/>
</dbReference>
<dbReference type="InterPro" id="IPR019734">
    <property type="entry name" value="TPR_rpt"/>
</dbReference>
<dbReference type="GO" id="GO:0005052">
    <property type="term" value="F:peroxisome matrix targeting signal-1 binding"/>
    <property type="evidence" value="ECO:0007669"/>
    <property type="project" value="TreeGrafter"/>
</dbReference>
<dbReference type="SUPFAM" id="SSF48452">
    <property type="entry name" value="TPR-like"/>
    <property type="match status" value="1"/>
</dbReference>
<dbReference type="InterPro" id="IPR024111">
    <property type="entry name" value="PEX5/PEX5L"/>
</dbReference>
<dbReference type="GO" id="GO:0016560">
    <property type="term" value="P:protein import into peroxisome matrix, docking"/>
    <property type="evidence" value="ECO:0007669"/>
    <property type="project" value="TreeGrafter"/>
</dbReference>
<feature type="repeat" description="TPR" evidence="8">
    <location>
        <begin position="400"/>
        <end position="433"/>
    </location>
</feature>
<dbReference type="STRING" id="1054147.F4PM03"/>
<reference evidence="10" key="1">
    <citation type="journal article" date="2011" name="Genome Res.">
        <title>Phylogeny-wide analysis of social amoeba genomes highlights ancient origins for complex intercellular communication.</title>
        <authorList>
            <person name="Heidel A.J."/>
            <person name="Lawal H.M."/>
            <person name="Felder M."/>
            <person name="Schilde C."/>
            <person name="Helps N.R."/>
            <person name="Tunggal B."/>
            <person name="Rivero F."/>
            <person name="John U."/>
            <person name="Schleicher M."/>
            <person name="Eichinger L."/>
            <person name="Platzer M."/>
            <person name="Noegel A.A."/>
            <person name="Schaap P."/>
            <person name="Gloeckner G."/>
        </authorList>
    </citation>
    <scope>NUCLEOTIDE SEQUENCE [LARGE SCALE GENOMIC DNA]</scope>
    <source>
        <strain evidence="10">SH3</strain>
    </source>
</reference>
<evidence type="ECO:0000256" key="2">
    <source>
        <dbReference type="ARBA" id="ARBA00004496"/>
    </source>
</evidence>
<evidence type="ECO:0000256" key="7">
    <source>
        <dbReference type="ARBA" id="ARBA00023140"/>
    </source>
</evidence>
<evidence type="ECO:0000313" key="9">
    <source>
        <dbReference type="EMBL" id="EGG22706.1"/>
    </source>
</evidence>
<comment type="subcellular location">
    <subcellularLocation>
        <location evidence="2">Cytoplasm</location>
    </subcellularLocation>
    <subcellularLocation>
        <location evidence="1">Peroxisome</location>
    </subcellularLocation>
</comment>
<sequence>MGSMFRDLMEGDCGAPNAVGSFVQQFTTDKTGLYHDKWEANGLENQLRNLHLDNHQHDFNQNHFDQIFDETEDFNGMIDKNIMRDHPQHMLHQQGVEHKHPFGQGELQQFFKDFLLSSQNHHLLPPIPLGDLGLSVGDKTKIKNRSEVMFRHLNEHKDQNFEFDQLNRLFDALGIFESEIINAPPTGEMDNGDWLDEYSRFDGPHQTSTTSTFQRFHQDEPWEHEQLGIPKDLVDEDEENYGDAWDNAAYEQEYDDAWDEEEDFNPFEQAWRDGDDVDAAWDETARQKLSDITESITRINDPKLKNSNFMKLMKQLNTGEASIVGNQVVHNETSEDVYDDEYDMVHDYQAFNETVDQDRLREYQFLGDDENFLLNQNDTDGMNNEIIDLEAQVKNNPQNSQAWMKLGIAHAENDKDQQAIQCLLKAIQVDNNNLTARIALAVSYTNDSKREKALSTLEEWLKSHPGYSHIQPSNVEHVDQDFMDTWRKHSMISEMFLEAARLRPNSPDHEVQTALGLLYNMSYEYDKAVDCFQAALQSNPRDYQLWNKLGATLANSNRSQEALGAYFHALEEKPSYVRARSNLGISYLSLNMYNEAATTFLGALAIHPEAVHIWDNLTMYQW</sequence>
<protein>
    <submittedName>
        <fullName evidence="9">Tetratricopeptide-like helical domain-containing protein</fullName>
    </submittedName>
</protein>
<name>F4PM03_CACFS</name>
<evidence type="ECO:0000256" key="3">
    <source>
        <dbReference type="ARBA" id="ARBA00005348"/>
    </source>
</evidence>
<feature type="repeat" description="TPR" evidence="8">
    <location>
        <begin position="509"/>
        <end position="542"/>
    </location>
</feature>
<feature type="repeat" description="TPR" evidence="8">
    <location>
        <begin position="543"/>
        <end position="576"/>
    </location>
</feature>
<dbReference type="PANTHER" id="PTHR10130">
    <property type="entry name" value="PEROXISOMAL TARGETING SIGNAL 1 RECEPTOR PEX5"/>
    <property type="match status" value="1"/>
</dbReference>
<gene>
    <name evidence="9" type="primary">pex5</name>
    <name evidence="9" type="ORF">DFA_04836</name>
</gene>
<dbReference type="EMBL" id="GL883008">
    <property type="protein sequence ID" value="EGG22706.1"/>
    <property type="molecule type" value="Genomic_DNA"/>
</dbReference>